<dbReference type="Proteomes" id="UP000320055">
    <property type="component" value="Unassembled WGS sequence"/>
</dbReference>
<dbReference type="EMBL" id="CAACVJ010000135">
    <property type="protein sequence ID" value="VEP13774.1"/>
    <property type="molecule type" value="Genomic_DNA"/>
</dbReference>
<evidence type="ECO:0000313" key="1">
    <source>
        <dbReference type="EMBL" id="VEP13774.1"/>
    </source>
</evidence>
<evidence type="ECO:0000313" key="2">
    <source>
        <dbReference type="Proteomes" id="UP000320055"/>
    </source>
</evidence>
<sequence length="69" mass="7586">MCQYFIRAELAELVDALDSDSSVRLEHSGSSPEFRTQQVSVNLRLCCPSIASDKSNINQHQKSSDQAGS</sequence>
<reference evidence="1 2" key="1">
    <citation type="submission" date="2019-01" db="EMBL/GenBank/DDBJ databases">
        <authorList>
            <person name="Brito A."/>
        </authorList>
    </citation>
    <scope>NUCLEOTIDE SEQUENCE [LARGE SCALE GENOMIC DNA]</scope>
    <source>
        <strain evidence="1">1</strain>
    </source>
</reference>
<accession>A0A563VQV0</accession>
<organism evidence="1 2">
    <name type="scientific">Hyella patelloides LEGE 07179</name>
    <dbReference type="NCBI Taxonomy" id="945734"/>
    <lineage>
        <taxon>Bacteria</taxon>
        <taxon>Bacillati</taxon>
        <taxon>Cyanobacteriota</taxon>
        <taxon>Cyanophyceae</taxon>
        <taxon>Pleurocapsales</taxon>
        <taxon>Hyellaceae</taxon>
        <taxon>Hyella</taxon>
    </lineage>
</organism>
<dbReference type="AlphaFoldDB" id="A0A563VQV0"/>
<keyword evidence="2" id="KW-1185">Reference proteome</keyword>
<proteinExistence type="predicted"/>
<gene>
    <name evidence="1" type="ORF">H1P_220015</name>
</gene>
<protein>
    <submittedName>
        <fullName evidence="1">Uncharacterized protein</fullName>
    </submittedName>
</protein>
<name>A0A563VQV0_9CYAN</name>